<evidence type="ECO:0000256" key="1">
    <source>
        <dbReference type="ARBA" id="ARBA00005422"/>
    </source>
</evidence>
<feature type="domain" description="SUI1" evidence="4">
    <location>
        <begin position="45"/>
        <end position="111"/>
    </location>
</feature>
<dbReference type="GO" id="GO:0001731">
    <property type="term" value="P:formation of translation preinitiation complex"/>
    <property type="evidence" value="ECO:0007669"/>
    <property type="project" value="TreeGrafter"/>
</dbReference>
<dbReference type="GO" id="GO:0003729">
    <property type="term" value="F:mRNA binding"/>
    <property type="evidence" value="ECO:0007669"/>
    <property type="project" value="TreeGrafter"/>
</dbReference>
<sequence>MSDRIVYSTESGRVDTCPRCGQSYKYCRCNQLTTSSTKKSDGIVRVMRDRKQRGGKTVTVITGVIGSEAELIALGQQLKKLCGSGGTVKDSNIEIQGDHCEKVIAKLTSLGYKVKRAGG</sequence>
<evidence type="ECO:0000259" key="4">
    <source>
        <dbReference type="PROSITE" id="PS50296"/>
    </source>
</evidence>
<dbReference type="PIRSF" id="PIRSF037511">
    <property type="entry name" value="Transl_init_SUI1_pro"/>
    <property type="match status" value="1"/>
</dbReference>
<dbReference type="Proteomes" id="UP000597444">
    <property type="component" value="Unassembled WGS sequence"/>
</dbReference>
<dbReference type="Gene3D" id="3.30.780.10">
    <property type="entry name" value="SUI1-like domain"/>
    <property type="match status" value="1"/>
</dbReference>
<evidence type="ECO:0000313" key="6">
    <source>
        <dbReference type="Proteomes" id="UP000597444"/>
    </source>
</evidence>
<dbReference type="InterPro" id="IPR050318">
    <property type="entry name" value="DENR/SUI1_TIF"/>
</dbReference>
<keyword evidence="3" id="KW-0648">Protein biosynthesis</keyword>
<dbReference type="InterPro" id="IPR036877">
    <property type="entry name" value="SUI1_dom_sf"/>
</dbReference>
<comment type="similarity">
    <text evidence="1">Belongs to the SUI1 family.</text>
</comment>
<comment type="caution">
    <text evidence="5">The sequence shown here is derived from an EMBL/GenBank/DDBJ whole genome shotgun (WGS) entry which is preliminary data.</text>
</comment>
<dbReference type="GO" id="GO:0003743">
    <property type="term" value="F:translation initiation factor activity"/>
    <property type="evidence" value="ECO:0007669"/>
    <property type="project" value="UniProtKB-KW"/>
</dbReference>
<dbReference type="PANTHER" id="PTHR12789:SF0">
    <property type="entry name" value="DENSITY-REGULATED PROTEIN"/>
    <property type="match status" value="1"/>
</dbReference>
<dbReference type="InterPro" id="IPR005872">
    <property type="entry name" value="SUI1_arc_bac"/>
</dbReference>
<dbReference type="CDD" id="cd11567">
    <property type="entry name" value="YciH_like"/>
    <property type="match status" value="1"/>
</dbReference>
<proteinExistence type="inferred from homology"/>
<accession>A0A8J3N2B6</accession>
<keyword evidence="2" id="KW-0810">Translation regulation</keyword>
<dbReference type="EMBL" id="BNJK01000001">
    <property type="protein sequence ID" value="GHO93338.1"/>
    <property type="molecule type" value="Genomic_DNA"/>
</dbReference>
<organism evidence="5 6">
    <name type="scientific">Reticulibacter mediterranei</name>
    <dbReference type="NCBI Taxonomy" id="2778369"/>
    <lineage>
        <taxon>Bacteria</taxon>
        <taxon>Bacillati</taxon>
        <taxon>Chloroflexota</taxon>
        <taxon>Ktedonobacteria</taxon>
        <taxon>Ktedonobacterales</taxon>
        <taxon>Reticulibacteraceae</taxon>
        <taxon>Reticulibacter</taxon>
    </lineage>
</organism>
<dbReference type="Pfam" id="PF01253">
    <property type="entry name" value="SUI1"/>
    <property type="match status" value="1"/>
</dbReference>
<dbReference type="GO" id="GO:0002188">
    <property type="term" value="P:translation reinitiation"/>
    <property type="evidence" value="ECO:0007669"/>
    <property type="project" value="TreeGrafter"/>
</dbReference>
<dbReference type="PANTHER" id="PTHR12789">
    <property type="entry name" value="DENSITY-REGULATED PROTEIN HOMOLOG"/>
    <property type="match status" value="1"/>
</dbReference>
<protein>
    <submittedName>
        <fullName evidence="5">Translation initiation factor</fullName>
    </submittedName>
</protein>
<evidence type="ECO:0000313" key="5">
    <source>
        <dbReference type="EMBL" id="GHO93338.1"/>
    </source>
</evidence>
<dbReference type="AlphaFoldDB" id="A0A8J3N2B6"/>
<name>A0A8J3N2B6_9CHLR</name>
<evidence type="ECO:0000256" key="2">
    <source>
        <dbReference type="ARBA" id="ARBA00022845"/>
    </source>
</evidence>
<keyword evidence="5" id="KW-0396">Initiation factor</keyword>
<evidence type="ECO:0000256" key="3">
    <source>
        <dbReference type="ARBA" id="ARBA00022917"/>
    </source>
</evidence>
<dbReference type="InterPro" id="IPR001950">
    <property type="entry name" value="SUI1"/>
</dbReference>
<keyword evidence="6" id="KW-1185">Reference proteome</keyword>
<gene>
    <name evidence="5" type="primary">yciH</name>
    <name evidence="5" type="ORF">KSF_033860</name>
</gene>
<dbReference type="PROSITE" id="PS50296">
    <property type="entry name" value="SUI1"/>
    <property type="match status" value="1"/>
</dbReference>
<dbReference type="GO" id="GO:0006417">
    <property type="term" value="P:regulation of translation"/>
    <property type="evidence" value="ECO:0007669"/>
    <property type="project" value="UniProtKB-KW"/>
</dbReference>
<dbReference type="SUPFAM" id="SSF55159">
    <property type="entry name" value="eIF1-like"/>
    <property type="match status" value="1"/>
</dbReference>
<reference evidence="5" key="1">
    <citation type="submission" date="2020-10" db="EMBL/GenBank/DDBJ databases">
        <title>Taxonomic study of unclassified bacteria belonging to the class Ktedonobacteria.</title>
        <authorList>
            <person name="Yabe S."/>
            <person name="Wang C.M."/>
            <person name="Zheng Y."/>
            <person name="Sakai Y."/>
            <person name="Cavaletti L."/>
            <person name="Monciardini P."/>
            <person name="Donadio S."/>
        </authorList>
    </citation>
    <scope>NUCLEOTIDE SEQUENCE</scope>
    <source>
        <strain evidence="5">ID150040</strain>
    </source>
</reference>
<dbReference type="RefSeq" id="WP_220204126.1">
    <property type="nucleotide sequence ID" value="NZ_BNJK01000001.1"/>
</dbReference>